<dbReference type="PROSITE" id="PS51497">
    <property type="entry name" value="UMA"/>
    <property type="match status" value="1"/>
</dbReference>
<dbReference type="GO" id="GO:0043130">
    <property type="term" value="F:ubiquitin binding"/>
    <property type="evidence" value="ECO:0007669"/>
    <property type="project" value="InterPro"/>
</dbReference>
<dbReference type="InterPro" id="IPR023340">
    <property type="entry name" value="UMA"/>
</dbReference>
<dbReference type="EMBL" id="OU899035">
    <property type="protein sequence ID" value="CAH1723955.1"/>
    <property type="molecule type" value="Genomic_DNA"/>
</dbReference>
<proteinExistence type="predicted"/>
<evidence type="ECO:0000259" key="2">
    <source>
        <dbReference type="PROSITE" id="PS50030"/>
    </source>
</evidence>
<evidence type="ECO:0008006" key="6">
    <source>
        <dbReference type="Google" id="ProtNLM"/>
    </source>
</evidence>
<feature type="compositionally biased region" description="Polar residues" evidence="1">
    <location>
        <begin position="272"/>
        <end position="292"/>
    </location>
</feature>
<dbReference type="AlphaFoldDB" id="A0A9P0NF68"/>
<name>A0A9P0NF68_APHGO</name>
<dbReference type="PANTHER" id="PTHR15960">
    <property type="entry name" value="LD44032P"/>
    <property type="match status" value="1"/>
</dbReference>
<dbReference type="SMART" id="SM00165">
    <property type="entry name" value="UBA"/>
    <property type="match status" value="2"/>
</dbReference>
<evidence type="ECO:0000313" key="4">
    <source>
        <dbReference type="EMBL" id="CAH1723955.1"/>
    </source>
</evidence>
<keyword evidence="5" id="KW-1185">Reference proteome</keyword>
<dbReference type="InterPro" id="IPR038870">
    <property type="entry name" value="UBAP1"/>
</dbReference>
<dbReference type="PANTHER" id="PTHR15960:SF5">
    <property type="entry name" value="LD44032P"/>
    <property type="match status" value="1"/>
</dbReference>
<dbReference type="InterPro" id="IPR042575">
    <property type="entry name" value="UBAP1_C"/>
</dbReference>
<dbReference type="GO" id="GO:0043162">
    <property type="term" value="P:ubiquitin-dependent protein catabolic process via the multivesicular body sorting pathway"/>
    <property type="evidence" value="ECO:0007669"/>
    <property type="project" value="InterPro"/>
</dbReference>
<evidence type="ECO:0000259" key="3">
    <source>
        <dbReference type="PROSITE" id="PS51497"/>
    </source>
</evidence>
<evidence type="ECO:0000313" key="5">
    <source>
        <dbReference type="Proteomes" id="UP001154329"/>
    </source>
</evidence>
<gene>
    <name evidence="4" type="ORF">APHIGO_LOCUS5350</name>
</gene>
<dbReference type="GO" id="GO:0000813">
    <property type="term" value="C:ESCRT I complex"/>
    <property type="evidence" value="ECO:0007669"/>
    <property type="project" value="InterPro"/>
</dbReference>
<organism evidence="4 5">
    <name type="scientific">Aphis gossypii</name>
    <name type="common">Cotton aphid</name>
    <dbReference type="NCBI Taxonomy" id="80765"/>
    <lineage>
        <taxon>Eukaryota</taxon>
        <taxon>Metazoa</taxon>
        <taxon>Ecdysozoa</taxon>
        <taxon>Arthropoda</taxon>
        <taxon>Hexapoda</taxon>
        <taxon>Insecta</taxon>
        <taxon>Pterygota</taxon>
        <taxon>Neoptera</taxon>
        <taxon>Paraneoptera</taxon>
        <taxon>Hemiptera</taxon>
        <taxon>Sternorrhyncha</taxon>
        <taxon>Aphidomorpha</taxon>
        <taxon>Aphidoidea</taxon>
        <taxon>Aphididae</taxon>
        <taxon>Aphidini</taxon>
        <taxon>Aphis</taxon>
        <taxon>Aphis</taxon>
    </lineage>
</organism>
<dbReference type="Gene3D" id="1.20.120.1920">
    <property type="entry name" value="UBAP1 SOUBA domain"/>
    <property type="match status" value="1"/>
</dbReference>
<feature type="domain" description="UMA" evidence="3">
    <location>
        <begin position="19"/>
        <end position="64"/>
    </location>
</feature>
<feature type="domain" description="UBA" evidence="2">
    <location>
        <begin position="366"/>
        <end position="411"/>
    </location>
</feature>
<accession>A0A9P0NF68</accession>
<feature type="region of interest" description="Disordered" evidence="1">
    <location>
        <begin position="268"/>
        <end position="292"/>
    </location>
</feature>
<reference evidence="4" key="2">
    <citation type="submission" date="2022-10" db="EMBL/GenBank/DDBJ databases">
        <authorList>
            <consortium name="ENA_rothamsted_submissions"/>
            <consortium name="culmorum"/>
            <person name="King R."/>
        </authorList>
    </citation>
    <scope>NUCLEOTIDE SEQUENCE</scope>
</reference>
<sequence length="411" mass="46269">MSYGGSSGQESDKNGFSYMDEIPVKIIEKYKPPKKIALPGVLQHKPTSNALKTQYDFNLEKNVLEKMAIWSKIREEAKTRRHSQAAEFKTQDYLDLDKLTLTNPAQPQNTQVLQPIPAQQMNLKMSSYDTMLTKNINISDFESDTSSPFDNMELKTINDLEELASVLKPTPVYNNTNTENVLPSDIPSDINVSQHYPKPIYNNYSEHFNSNEFLHSPNTNTNQTFSSIPNSNSNVIVDKNNIVTLPPVTMPNILLQLEADLNTLKYNDESPNDPQKSLTHITTNGSKSPTCSFPNPYRSLSPTSQCLADQMHQMGFPLSRAARACKLFGKDESKIIEFLIQVHSIEETSGYTADRVEQALVVNNFNADHAITFLKNVDRLIDFGFREENICSALVKCNNDPDKALDSLVSY</sequence>
<dbReference type="PROSITE" id="PS50030">
    <property type="entry name" value="UBA"/>
    <property type="match status" value="1"/>
</dbReference>
<protein>
    <recommendedName>
        <fullName evidence="6">Ubiquitin-associated protein 1</fullName>
    </recommendedName>
</protein>
<dbReference type="CDD" id="cd14316">
    <property type="entry name" value="UBA2_UBAP1_like"/>
    <property type="match status" value="1"/>
</dbReference>
<dbReference type="SUPFAM" id="SSF46934">
    <property type="entry name" value="UBA-like"/>
    <property type="match status" value="1"/>
</dbReference>
<evidence type="ECO:0000256" key="1">
    <source>
        <dbReference type="SAM" id="MobiDB-lite"/>
    </source>
</evidence>
<dbReference type="InterPro" id="IPR009060">
    <property type="entry name" value="UBA-like_sf"/>
</dbReference>
<reference evidence="4" key="1">
    <citation type="submission" date="2022-02" db="EMBL/GenBank/DDBJ databases">
        <authorList>
            <person name="King R."/>
        </authorList>
    </citation>
    <scope>NUCLEOTIDE SEQUENCE</scope>
</reference>
<dbReference type="Proteomes" id="UP001154329">
    <property type="component" value="Chromosome 2"/>
</dbReference>
<dbReference type="InterPro" id="IPR015940">
    <property type="entry name" value="UBA"/>
</dbReference>
<dbReference type="OrthoDB" id="2018023at2759"/>
<dbReference type="Pfam" id="PF00627">
    <property type="entry name" value="UBA"/>
    <property type="match status" value="1"/>
</dbReference>